<dbReference type="EMBL" id="JABWDY010032032">
    <property type="protein sequence ID" value="KAF5184489.1"/>
    <property type="molecule type" value="Genomic_DNA"/>
</dbReference>
<name>A0A7J6VHC0_THATH</name>
<comment type="caution">
    <text evidence="2">The sequence shown here is derived from an EMBL/GenBank/DDBJ whole genome shotgun (WGS) entry which is preliminary data.</text>
</comment>
<keyword evidence="3" id="KW-1185">Reference proteome</keyword>
<feature type="compositionally biased region" description="Acidic residues" evidence="1">
    <location>
        <begin position="47"/>
        <end position="60"/>
    </location>
</feature>
<dbReference type="AlphaFoldDB" id="A0A7J6VHC0"/>
<reference evidence="2 3" key="1">
    <citation type="submission" date="2020-06" db="EMBL/GenBank/DDBJ databases">
        <title>Transcriptomic and genomic resources for Thalictrum thalictroides and T. hernandezii: Facilitating candidate gene discovery in an emerging model plant lineage.</title>
        <authorList>
            <person name="Arias T."/>
            <person name="Riano-Pachon D.M."/>
            <person name="Di Stilio V.S."/>
        </authorList>
    </citation>
    <scope>NUCLEOTIDE SEQUENCE [LARGE SCALE GENOMIC DNA]</scope>
    <source>
        <strain evidence="3">cv. WT478/WT964</strain>
        <tissue evidence="2">Leaves</tissue>
    </source>
</reference>
<feature type="compositionally biased region" description="Polar residues" evidence="1">
    <location>
        <begin position="84"/>
        <end position="100"/>
    </location>
</feature>
<feature type="compositionally biased region" description="Acidic residues" evidence="1">
    <location>
        <begin position="17"/>
        <end position="39"/>
    </location>
</feature>
<dbReference type="Proteomes" id="UP000554482">
    <property type="component" value="Unassembled WGS sequence"/>
</dbReference>
<evidence type="ECO:0000313" key="2">
    <source>
        <dbReference type="EMBL" id="KAF5184489.1"/>
    </source>
</evidence>
<sequence>MLRHNSFTNLSKKELNNEEEEGELCEGEREEEETDSEDGEEKHSETSSEEEEESDCDEEEKERGSNGDEKEKSNCEDEEEGGEQNLQVSSRKEMNASNLNVEEKDRSPSVNSEISVIEDSNANESQSFKQVNCVHLRVRKHNDNVATIINGVDPQFSCWKILKGFQRKVKFHRRSCSRSGFGSYNSIRGRP</sequence>
<organism evidence="2 3">
    <name type="scientific">Thalictrum thalictroides</name>
    <name type="common">Rue-anemone</name>
    <name type="synonym">Anemone thalictroides</name>
    <dbReference type="NCBI Taxonomy" id="46969"/>
    <lineage>
        <taxon>Eukaryota</taxon>
        <taxon>Viridiplantae</taxon>
        <taxon>Streptophyta</taxon>
        <taxon>Embryophyta</taxon>
        <taxon>Tracheophyta</taxon>
        <taxon>Spermatophyta</taxon>
        <taxon>Magnoliopsida</taxon>
        <taxon>Ranunculales</taxon>
        <taxon>Ranunculaceae</taxon>
        <taxon>Thalictroideae</taxon>
        <taxon>Thalictrum</taxon>
    </lineage>
</organism>
<gene>
    <name evidence="2" type="ORF">FRX31_025925</name>
</gene>
<protein>
    <submittedName>
        <fullName evidence="2">Uncharacterized protein</fullName>
    </submittedName>
</protein>
<evidence type="ECO:0000313" key="3">
    <source>
        <dbReference type="Proteomes" id="UP000554482"/>
    </source>
</evidence>
<evidence type="ECO:0000256" key="1">
    <source>
        <dbReference type="SAM" id="MobiDB-lite"/>
    </source>
</evidence>
<feature type="region of interest" description="Disordered" evidence="1">
    <location>
        <begin position="1"/>
        <end position="112"/>
    </location>
</feature>
<accession>A0A7J6VHC0</accession>
<feature type="compositionally biased region" description="Basic and acidic residues" evidence="1">
    <location>
        <begin position="61"/>
        <end position="75"/>
    </location>
</feature>
<proteinExistence type="predicted"/>